<sequence>MSDTSTPREDDNALAAEYALGLTPAAEFVDTRRRAATDPAFAAHVAMWHERLVAMTDDIAPVTPPARVKRDVFGRLFRPARVPLLQRVWLWQGISIAAIALAAVLGYGQLTQAPTPDAVRAPVYATQLTGADGALQVLAVYDPTRGDLALSRTSGAARPGRALELWAIAPDQAPVSLGVLPDAATTRVVLPSALAAIAGQLTLAISDEPPGGSTTGAPTGDVLAASPVTEL</sequence>
<dbReference type="GO" id="GO:0006417">
    <property type="term" value="P:regulation of translation"/>
    <property type="evidence" value="ECO:0007669"/>
    <property type="project" value="TreeGrafter"/>
</dbReference>
<dbReference type="InterPro" id="IPR051474">
    <property type="entry name" value="Anti-sigma-K/W_factor"/>
</dbReference>
<protein>
    <recommendedName>
        <fullName evidence="3">Anti-sigma K factor RskA C-terminal domain-containing protein</fullName>
    </recommendedName>
</protein>
<feature type="region of interest" description="Disordered" evidence="1">
    <location>
        <begin position="207"/>
        <end position="231"/>
    </location>
</feature>
<dbReference type="GO" id="GO:0005886">
    <property type="term" value="C:plasma membrane"/>
    <property type="evidence" value="ECO:0007669"/>
    <property type="project" value="InterPro"/>
</dbReference>
<dbReference type="AlphaFoldDB" id="A0A5S3PRS5"/>
<evidence type="ECO:0000259" key="3">
    <source>
        <dbReference type="Pfam" id="PF10099"/>
    </source>
</evidence>
<accession>A0A5S3PRS5</accession>
<keyword evidence="5" id="KW-1185">Reference proteome</keyword>
<evidence type="ECO:0000313" key="5">
    <source>
        <dbReference type="Proteomes" id="UP000309550"/>
    </source>
</evidence>
<comment type="caution">
    <text evidence="4">The sequence shown here is derived from an EMBL/GenBank/DDBJ whole genome shotgun (WGS) entry which is preliminary data.</text>
</comment>
<dbReference type="InterPro" id="IPR018764">
    <property type="entry name" value="RskA_C"/>
</dbReference>
<evidence type="ECO:0000256" key="2">
    <source>
        <dbReference type="SAM" id="Phobius"/>
    </source>
</evidence>
<organism evidence="4 5">
    <name type="scientific">Sulfitobacter sabulilitoris</name>
    <dbReference type="NCBI Taxonomy" id="2562655"/>
    <lineage>
        <taxon>Bacteria</taxon>
        <taxon>Pseudomonadati</taxon>
        <taxon>Pseudomonadota</taxon>
        <taxon>Alphaproteobacteria</taxon>
        <taxon>Rhodobacterales</taxon>
        <taxon>Roseobacteraceae</taxon>
        <taxon>Sulfitobacter</taxon>
    </lineage>
</organism>
<keyword evidence="2" id="KW-0812">Transmembrane</keyword>
<dbReference type="EMBL" id="VANS01000001">
    <property type="protein sequence ID" value="TMM55275.1"/>
    <property type="molecule type" value="Genomic_DNA"/>
</dbReference>
<dbReference type="PANTHER" id="PTHR37461">
    <property type="entry name" value="ANTI-SIGMA-K FACTOR RSKA"/>
    <property type="match status" value="1"/>
</dbReference>
<dbReference type="PANTHER" id="PTHR37461:SF1">
    <property type="entry name" value="ANTI-SIGMA-K FACTOR RSKA"/>
    <property type="match status" value="1"/>
</dbReference>
<feature type="transmembrane region" description="Helical" evidence="2">
    <location>
        <begin position="88"/>
        <end position="108"/>
    </location>
</feature>
<gene>
    <name evidence="4" type="ORF">FDT80_06875</name>
</gene>
<name>A0A5S3PRS5_9RHOB</name>
<dbReference type="Pfam" id="PF10099">
    <property type="entry name" value="RskA_C"/>
    <property type="match status" value="1"/>
</dbReference>
<proteinExistence type="predicted"/>
<feature type="domain" description="Anti-sigma K factor RskA C-terminal" evidence="3">
    <location>
        <begin position="96"/>
        <end position="222"/>
    </location>
</feature>
<evidence type="ECO:0000256" key="1">
    <source>
        <dbReference type="SAM" id="MobiDB-lite"/>
    </source>
</evidence>
<keyword evidence="2" id="KW-0472">Membrane</keyword>
<dbReference type="OrthoDB" id="9816387at2"/>
<evidence type="ECO:0000313" key="4">
    <source>
        <dbReference type="EMBL" id="TMM55275.1"/>
    </source>
</evidence>
<reference evidence="4 5" key="1">
    <citation type="submission" date="2019-05" db="EMBL/GenBank/DDBJ databases">
        <title>Sulfitobacter sabulilitoris sp. nov., isolated from a marine sand.</title>
        <authorList>
            <person name="Yoon J.-H."/>
        </authorList>
    </citation>
    <scope>NUCLEOTIDE SEQUENCE [LARGE SCALE GENOMIC DNA]</scope>
    <source>
        <strain evidence="4 5">HSMS-29</strain>
    </source>
</reference>
<dbReference type="Proteomes" id="UP000309550">
    <property type="component" value="Unassembled WGS sequence"/>
</dbReference>
<dbReference type="GO" id="GO:0016989">
    <property type="term" value="F:sigma factor antagonist activity"/>
    <property type="evidence" value="ECO:0007669"/>
    <property type="project" value="TreeGrafter"/>
</dbReference>
<dbReference type="RefSeq" id="WP_138661444.1">
    <property type="nucleotide sequence ID" value="NZ_VANS01000001.1"/>
</dbReference>
<feature type="compositionally biased region" description="Low complexity" evidence="1">
    <location>
        <begin position="209"/>
        <end position="220"/>
    </location>
</feature>
<keyword evidence="2" id="KW-1133">Transmembrane helix</keyword>